<evidence type="ECO:0000313" key="1">
    <source>
        <dbReference type="EMBL" id="GAI03859.1"/>
    </source>
</evidence>
<dbReference type="EMBL" id="BARV01011088">
    <property type="protein sequence ID" value="GAI03859.1"/>
    <property type="molecule type" value="Genomic_DNA"/>
</dbReference>
<comment type="caution">
    <text evidence="1">The sequence shown here is derived from an EMBL/GenBank/DDBJ whole genome shotgun (WGS) entry which is preliminary data.</text>
</comment>
<evidence type="ECO:0008006" key="2">
    <source>
        <dbReference type="Google" id="ProtNLM"/>
    </source>
</evidence>
<reference evidence="1" key="1">
    <citation type="journal article" date="2014" name="Front. Microbiol.">
        <title>High frequency of phylogenetically diverse reductive dehalogenase-homologous genes in deep subseafloor sedimentary metagenomes.</title>
        <authorList>
            <person name="Kawai M."/>
            <person name="Futagami T."/>
            <person name="Toyoda A."/>
            <person name="Takaki Y."/>
            <person name="Nishi S."/>
            <person name="Hori S."/>
            <person name="Arai W."/>
            <person name="Tsubouchi T."/>
            <person name="Morono Y."/>
            <person name="Uchiyama I."/>
            <person name="Ito T."/>
            <person name="Fujiyama A."/>
            <person name="Inagaki F."/>
            <person name="Takami H."/>
        </authorList>
    </citation>
    <scope>NUCLEOTIDE SEQUENCE</scope>
    <source>
        <strain evidence="1">Expedition CK06-06</strain>
    </source>
</reference>
<dbReference type="Gene3D" id="2.160.20.10">
    <property type="entry name" value="Single-stranded right-handed beta-helix, Pectin lyase-like"/>
    <property type="match status" value="1"/>
</dbReference>
<protein>
    <recommendedName>
        <fullName evidence="2">Right handed beta helix domain-containing protein</fullName>
    </recommendedName>
</protein>
<sequence length="182" mass="19860">FDGNITVENNYIENCGEYWFGGGAIYVRQTSSIGKWIYIINNTAVVGETTDPAIIIDASGEGGPHVLQCLVRGNKFIGSSDNMKKTVELVNVMGVEVDNNEFHGLFESLGSFSGISSCKITNNYVEHAQRAVELPSSIYHCTIKGNYFGHLDEDEKIGTGSMIGCTLENNLHDDNELVVSLT</sequence>
<proteinExistence type="predicted"/>
<dbReference type="InterPro" id="IPR012334">
    <property type="entry name" value="Pectin_lyas_fold"/>
</dbReference>
<dbReference type="InterPro" id="IPR011050">
    <property type="entry name" value="Pectin_lyase_fold/virulence"/>
</dbReference>
<gene>
    <name evidence="1" type="ORF">S06H3_21187</name>
</gene>
<name>X1MBX2_9ZZZZ</name>
<accession>X1MBX2</accession>
<dbReference type="SUPFAM" id="SSF51126">
    <property type="entry name" value="Pectin lyase-like"/>
    <property type="match status" value="1"/>
</dbReference>
<dbReference type="AlphaFoldDB" id="X1MBX2"/>
<feature type="non-terminal residue" evidence="1">
    <location>
        <position position="1"/>
    </location>
</feature>
<organism evidence="1">
    <name type="scientific">marine sediment metagenome</name>
    <dbReference type="NCBI Taxonomy" id="412755"/>
    <lineage>
        <taxon>unclassified sequences</taxon>
        <taxon>metagenomes</taxon>
        <taxon>ecological metagenomes</taxon>
    </lineage>
</organism>